<feature type="compositionally biased region" description="Pro residues" evidence="2">
    <location>
        <begin position="374"/>
        <end position="413"/>
    </location>
</feature>
<dbReference type="InterPro" id="IPR033927">
    <property type="entry name" value="WASPfam_EVH1"/>
</dbReference>
<comment type="caution">
    <text evidence="5">The sequence shown here is derived from an EMBL/GenBank/DDBJ whole genome shotgun (WGS) entry which is preliminary data.</text>
</comment>
<feature type="compositionally biased region" description="Pro residues" evidence="2">
    <location>
        <begin position="422"/>
        <end position="443"/>
    </location>
</feature>
<dbReference type="InterPro" id="IPR011993">
    <property type="entry name" value="PH-like_dom_sf"/>
</dbReference>
<feature type="compositionally biased region" description="Polar residues" evidence="2">
    <location>
        <begin position="469"/>
        <end position="496"/>
    </location>
</feature>
<dbReference type="PROSITE" id="PS51082">
    <property type="entry name" value="WH2"/>
    <property type="match status" value="1"/>
</dbReference>
<evidence type="ECO:0000313" key="5">
    <source>
        <dbReference type="EMBL" id="CAH2353624.1"/>
    </source>
</evidence>
<dbReference type="Gene3D" id="2.30.29.30">
    <property type="entry name" value="Pleckstrin-homology domain (PH domain)/Phosphotyrosine-binding domain (PTB)"/>
    <property type="match status" value="1"/>
</dbReference>
<feature type="compositionally biased region" description="Pro residues" evidence="2">
    <location>
        <begin position="497"/>
        <end position="506"/>
    </location>
</feature>
<evidence type="ECO:0000259" key="4">
    <source>
        <dbReference type="PROSITE" id="PS51082"/>
    </source>
</evidence>
<evidence type="ECO:0000256" key="1">
    <source>
        <dbReference type="ARBA" id="ARBA00022553"/>
    </source>
</evidence>
<feature type="domain" description="WH2" evidence="4">
    <location>
        <begin position="594"/>
        <end position="613"/>
    </location>
</feature>
<dbReference type="FunFam" id="2.30.29.30:FF:000281">
    <property type="entry name" value="Actin associated protein"/>
    <property type="match status" value="1"/>
</dbReference>
<organism evidence="5 6">
    <name type="scientific">[Candida] railenensis</name>
    <dbReference type="NCBI Taxonomy" id="45579"/>
    <lineage>
        <taxon>Eukaryota</taxon>
        <taxon>Fungi</taxon>
        <taxon>Dikarya</taxon>
        <taxon>Ascomycota</taxon>
        <taxon>Saccharomycotina</taxon>
        <taxon>Pichiomycetes</taxon>
        <taxon>Debaryomycetaceae</taxon>
        <taxon>Kurtzmaniella</taxon>
    </lineage>
</organism>
<feature type="compositionally biased region" description="Pro residues" evidence="2">
    <location>
        <begin position="567"/>
        <end position="577"/>
    </location>
</feature>
<evidence type="ECO:0000313" key="6">
    <source>
        <dbReference type="Proteomes" id="UP000837801"/>
    </source>
</evidence>
<feature type="compositionally biased region" description="Pro residues" evidence="2">
    <location>
        <begin position="514"/>
        <end position="524"/>
    </location>
</feature>
<dbReference type="SUPFAM" id="SSF50729">
    <property type="entry name" value="PH domain-like"/>
    <property type="match status" value="1"/>
</dbReference>
<keyword evidence="6" id="KW-1185">Reference proteome</keyword>
<dbReference type="GO" id="GO:0030479">
    <property type="term" value="C:actin cortical patch"/>
    <property type="evidence" value="ECO:0007669"/>
    <property type="project" value="UniProtKB-ARBA"/>
</dbReference>
<dbReference type="CDD" id="cd01205">
    <property type="entry name" value="EVH1_WASP-like"/>
    <property type="match status" value="1"/>
</dbReference>
<feature type="domain" description="WH1" evidence="3">
    <location>
        <begin position="16"/>
        <end position="127"/>
    </location>
</feature>
<dbReference type="GO" id="GO:0003779">
    <property type="term" value="F:actin binding"/>
    <property type="evidence" value="ECO:0007669"/>
    <property type="project" value="InterPro"/>
</dbReference>
<dbReference type="Proteomes" id="UP000837801">
    <property type="component" value="Unassembled WGS sequence"/>
</dbReference>
<dbReference type="Pfam" id="PF02205">
    <property type="entry name" value="WH2"/>
    <property type="match status" value="1"/>
</dbReference>
<feature type="compositionally biased region" description="Low complexity" evidence="2">
    <location>
        <begin position="265"/>
        <end position="281"/>
    </location>
</feature>
<accession>A0A9P0QS41</accession>
<sequence length="677" mass="70602">MGILTNPDKEKIKRAIPKTNNKIIDATVARLYIAYPDHTQWKYTQLVGAIALVDDLVGHTFFLKLVDIIGNQGVVWDQELYVDFEYHQDRKFFHSFEMEDCLAGLLFEDSNDAVHFYKRVTSRAKHGSKATVNNKNALKLRETSRNDSPMAPGPRGEFMDVNTAQRSRRSKGVLYYDGVPPPEWRSLYSELAAAGITEDMIADNREFIKDYISKQGGPLVGLEPPIPRKIHDQPIASAPTPTEITIPNSTSRKKNKAPPPPPPSGTSSSSPAPHTTRDSSLPPTPPPNSESPTPASTSPAPPAHAAPSGAFNSSSPHPESSASPDESSAPPKGAPLKFRVPPMSALPPHKSGPPPIAHPASQEQPQSPIYMQGPPVPGRGPVPPPPPSRGPVPPPPPRNNNVVQPPPRVPLPPARTGGAAAAPPPPPPPPRAARGGPPPPPPRARQATGPAPVQPVYGQPPQSPHVTMPPTSQLQAQITQPYSPQAQFTNPISNGSVPPPPPPLPPMGASNASAPPPPPPPLPPMGASNGSVPPPPPPLPPIGASNGSGAPPPPPLPPMGTSSGSGAPPPPPPPPPAMGGSSEPSAALPSVDPSRDALLASIRGAGLGALKKTDKSNLERPNVLLQEARGEPVSIPAAAAPPAGGQPASLADALALALNKRKDKVAGSDGEDDEDDW</sequence>
<gene>
    <name evidence="5" type="ORF">CLIB1423_11S03972</name>
</gene>
<feature type="compositionally biased region" description="Low complexity" evidence="2">
    <location>
        <begin position="305"/>
        <end position="331"/>
    </location>
</feature>
<feature type="compositionally biased region" description="Polar residues" evidence="2">
    <location>
        <begin position="239"/>
        <end position="250"/>
    </location>
</feature>
<feature type="region of interest" description="Disordered" evidence="2">
    <location>
        <begin position="128"/>
        <end position="165"/>
    </location>
</feature>
<name>A0A9P0QS41_9ASCO</name>
<dbReference type="AlphaFoldDB" id="A0A9P0QS41"/>
<evidence type="ECO:0000256" key="2">
    <source>
        <dbReference type="SAM" id="MobiDB-lite"/>
    </source>
</evidence>
<dbReference type="EMBL" id="CAKXYY010000011">
    <property type="protein sequence ID" value="CAH2353624.1"/>
    <property type="molecule type" value="Genomic_DNA"/>
</dbReference>
<dbReference type="OrthoDB" id="8963340at2759"/>
<feature type="region of interest" description="Disordered" evidence="2">
    <location>
        <begin position="217"/>
        <end position="594"/>
    </location>
</feature>
<reference evidence="5" key="1">
    <citation type="submission" date="2022-03" db="EMBL/GenBank/DDBJ databases">
        <authorList>
            <person name="Legras J.-L."/>
            <person name="Devillers H."/>
            <person name="Grondin C."/>
        </authorList>
    </citation>
    <scope>NUCLEOTIDE SEQUENCE</scope>
    <source>
        <strain evidence="5">CLIB 1423</strain>
    </source>
</reference>
<protein>
    <submittedName>
        <fullName evidence="5">Proline-rich protein Las17p</fullName>
    </submittedName>
</protein>
<feature type="compositionally biased region" description="Pro residues" evidence="2">
    <location>
        <begin position="532"/>
        <end position="541"/>
    </location>
</feature>
<dbReference type="InterPro" id="IPR000697">
    <property type="entry name" value="WH1/EVH1_dom"/>
</dbReference>
<evidence type="ECO:0000259" key="3">
    <source>
        <dbReference type="PROSITE" id="PS50229"/>
    </source>
</evidence>
<dbReference type="GO" id="GO:0071933">
    <property type="term" value="F:Arp2/3 complex binding"/>
    <property type="evidence" value="ECO:0007669"/>
    <property type="project" value="UniProtKB-ARBA"/>
</dbReference>
<dbReference type="GO" id="GO:0045010">
    <property type="term" value="P:actin nucleation"/>
    <property type="evidence" value="ECO:0007669"/>
    <property type="project" value="UniProtKB-ARBA"/>
</dbReference>
<feature type="compositionally biased region" description="Low complexity" evidence="2">
    <location>
        <begin position="578"/>
        <end position="587"/>
    </location>
</feature>
<dbReference type="InterPro" id="IPR003124">
    <property type="entry name" value="WH2_dom"/>
</dbReference>
<dbReference type="Pfam" id="PF00568">
    <property type="entry name" value="WH1"/>
    <property type="match status" value="1"/>
</dbReference>
<dbReference type="SMART" id="SM00461">
    <property type="entry name" value="WH1"/>
    <property type="match status" value="1"/>
</dbReference>
<keyword evidence="1" id="KW-0597">Phosphoprotein</keyword>
<proteinExistence type="predicted"/>
<dbReference type="PROSITE" id="PS50229">
    <property type="entry name" value="WH1"/>
    <property type="match status" value="1"/>
</dbReference>